<dbReference type="OrthoDB" id="9801841at2"/>
<feature type="compositionally biased region" description="Basic and acidic residues" evidence="1">
    <location>
        <begin position="653"/>
        <end position="673"/>
    </location>
</feature>
<feature type="compositionally biased region" description="Pro residues" evidence="1">
    <location>
        <begin position="623"/>
        <end position="639"/>
    </location>
</feature>
<sequence length="747" mass="81200">MPKTSPPPSAKKPGTHRAVVPPWSAIALQPQIGGRSEQQDACWLFTNPAESTLLIVVCDGVGGCRNGDEASAIVVRTAEELWRNRNGVLTEPKIDLLKMSAAAHGRITDLAGMGDKRAPASTIVALYLTPTEAHWVHSGDSRLYRFRNGKQIARTRDHSVVQILFEQGEVSEEQMGEHPDQGRLLQSLGTKEYREPTYGTDEVTPTDAFVLCTDGFWERTPPRVMLDMLAGDSRGLEARLKKAVARAAEANGPEGDNLTVAAVVPKDTSPGASARLPKRAVAAALLVVTGLLLAAVAAYLLTRPDPVVVQQPPPTPAPQEHETPERKQEPEKAVVGDLNAVRDVNLGKPLDVGFVNFRGMRFHPVKRQDGTTLYMTKYEVTREDWNAISPKPRTIKDGEELQPITDITPDEAQEFARLLTQKDQAAIAERGAGEKWHYRLPEAMEWIASGRGPDLQWTYPWGMEKKRPEDFGNVGSGKIQPGDQIDRTMDQPFAVSDYVGNVAEMVGLSPNRNQPSPQEFKDFAMLGSHFDTAPGDEETLHNLAALATMYQDMNMREKWSVIRHDEKKHHLGFRLVYVKSAENSASTPPNELADSTDKPKTEPPPAPPSSSTSPTTPASPTAGTPPTPPSNPSPKPNPPSAREAPKGTPPTAPKKEGDKSTEEKEKAKAKEPKPSPSPSPPKKEEEKKEEARNPVPTPPVTKDGNPAPKEIETKNAGVLNFSSGEVTAGAPPEVFEAEGSMPSTPHS</sequence>
<gene>
    <name evidence="3" type="ORF">DES53_10764</name>
</gene>
<organism evidence="3 4">
    <name type="scientific">Roseimicrobium gellanilyticum</name>
    <dbReference type="NCBI Taxonomy" id="748857"/>
    <lineage>
        <taxon>Bacteria</taxon>
        <taxon>Pseudomonadati</taxon>
        <taxon>Verrucomicrobiota</taxon>
        <taxon>Verrucomicrobiia</taxon>
        <taxon>Verrucomicrobiales</taxon>
        <taxon>Verrucomicrobiaceae</taxon>
        <taxon>Roseimicrobium</taxon>
    </lineage>
</organism>
<dbReference type="Pfam" id="PF13672">
    <property type="entry name" value="PP2C_2"/>
    <property type="match status" value="1"/>
</dbReference>
<dbReference type="AlphaFoldDB" id="A0A366HF80"/>
<dbReference type="SMART" id="SM00331">
    <property type="entry name" value="PP2C_SIG"/>
    <property type="match status" value="1"/>
</dbReference>
<evidence type="ECO:0000259" key="2">
    <source>
        <dbReference type="PROSITE" id="PS51746"/>
    </source>
</evidence>
<dbReference type="InterPro" id="IPR005532">
    <property type="entry name" value="SUMF_dom"/>
</dbReference>
<dbReference type="InterPro" id="IPR042095">
    <property type="entry name" value="SUMF_sf"/>
</dbReference>
<dbReference type="InterPro" id="IPR001932">
    <property type="entry name" value="PPM-type_phosphatase-like_dom"/>
</dbReference>
<dbReference type="SMART" id="SM00332">
    <property type="entry name" value="PP2Cc"/>
    <property type="match status" value="1"/>
</dbReference>
<keyword evidence="4" id="KW-1185">Reference proteome</keyword>
<dbReference type="PANTHER" id="PTHR48125:SF10">
    <property type="entry name" value="OS12G0136300 PROTEIN"/>
    <property type="match status" value="1"/>
</dbReference>
<dbReference type="Gene3D" id="3.60.40.10">
    <property type="entry name" value="PPM-type phosphatase domain"/>
    <property type="match status" value="1"/>
</dbReference>
<accession>A0A366HF80</accession>
<reference evidence="3 4" key="1">
    <citation type="submission" date="2018-06" db="EMBL/GenBank/DDBJ databases">
        <title>Genomic Encyclopedia of Type Strains, Phase IV (KMG-IV): sequencing the most valuable type-strain genomes for metagenomic binning, comparative biology and taxonomic classification.</title>
        <authorList>
            <person name="Goeker M."/>
        </authorList>
    </citation>
    <scope>NUCLEOTIDE SEQUENCE [LARGE SCALE GENOMIC DNA]</scope>
    <source>
        <strain evidence="3 4">DSM 25532</strain>
    </source>
</reference>
<dbReference type="Proteomes" id="UP000253426">
    <property type="component" value="Unassembled WGS sequence"/>
</dbReference>
<feature type="compositionally biased region" description="Basic and acidic residues" evidence="1">
    <location>
        <begin position="681"/>
        <end position="692"/>
    </location>
</feature>
<proteinExistence type="predicted"/>
<dbReference type="Pfam" id="PF03781">
    <property type="entry name" value="FGE-sulfatase"/>
    <property type="match status" value="1"/>
</dbReference>
<dbReference type="InterPro" id="IPR016187">
    <property type="entry name" value="CTDL_fold"/>
</dbReference>
<feature type="compositionally biased region" description="Low complexity" evidence="1">
    <location>
        <begin position="609"/>
        <end position="622"/>
    </location>
</feature>
<feature type="region of interest" description="Disordered" evidence="1">
    <location>
        <begin position="306"/>
        <end position="331"/>
    </location>
</feature>
<protein>
    <submittedName>
        <fullName evidence="3">Serine/threonine protein phosphatase PrpC</fullName>
    </submittedName>
</protein>
<dbReference type="Gene3D" id="3.90.1580.10">
    <property type="entry name" value="paralog of FGE (formylglycine-generating enzyme)"/>
    <property type="match status" value="1"/>
</dbReference>
<feature type="region of interest" description="Disordered" evidence="1">
    <location>
        <begin position="582"/>
        <end position="747"/>
    </location>
</feature>
<feature type="compositionally biased region" description="Basic and acidic residues" evidence="1">
    <location>
        <begin position="319"/>
        <end position="331"/>
    </location>
</feature>
<dbReference type="CDD" id="cd00143">
    <property type="entry name" value="PP2Cc"/>
    <property type="match status" value="1"/>
</dbReference>
<dbReference type="PROSITE" id="PS51746">
    <property type="entry name" value="PPM_2"/>
    <property type="match status" value="1"/>
</dbReference>
<dbReference type="RefSeq" id="WP_113959881.1">
    <property type="nucleotide sequence ID" value="NZ_QNRR01000007.1"/>
</dbReference>
<dbReference type="PANTHER" id="PTHR48125">
    <property type="entry name" value="LP07818P1"/>
    <property type="match status" value="1"/>
</dbReference>
<evidence type="ECO:0000313" key="3">
    <source>
        <dbReference type="EMBL" id="RBP41233.1"/>
    </source>
</evidence>
<dbReference type="SUPFAM" id="SSF81606">
    <property type="entry name" value="PP2C-like"/>
    <property type="match status" value="1"/>
</dbReference>
<comment type="caution">
    <text evidence="3">The sequence shown here is derived from an EMBL/GenBank/DDBJ whole genome shotgun (WGS) entry which is preliminary data.</text>
</comment>
<evidence type="ECO:0000313" key="4">
    <source>
        <dbReference type="Proteomes" id="UP000253426"/>
    </source>
</evidence>
<dbReference type="InterPro" id="IPR036457">
    <property type="entry name" value="PPM-type-like_dom_sf"/>
</dbReference>
<feature type="domain" description="PPM-type phosphatase" evidence="2">
    <location>
        <begin position="22"/>
        <end position="265"/>
    </location>
</feature>
<evidence type="ECO:0000256" key="1">
    <source>
        <dbReference type="SAM" id="MobiDB-lite"/>
    </source>
</evidence>
<dbReference type="SUPFAM" id="SSF56436">
    <property type="entry name" value="C-type lectin-like"/>
    <property type="match status" value="1"/>
</dbReference>
<name>A0A366HF80_9BACT</name>
<dbReference type="EMBL" id="QNRR01000007">
    <property type="protein sequence ID" value="RBP41233.1"/>
    <property type="molecule type" value="Genomic_DNA"/>
</dbReference>